<sequence>MPIISLHQAHFILRSALLSDWMNNPFEGVEGRTPNEVIEREGVKPIIKRISEILHIDPENLVLEELSDPFPLELDRERDNDELVFEALIGRLGRLMARSWYEQSLNVFQGRTAKEVLRGEGGEEVVVDQIRQLAIDLLTKPTCVPGEYGVRYEYETLN</sequence>
<dbReference type="AlphaFoldDB" id="A0A368Y780"/>
<reference evidence="1 2" key="1">
    <citation type="submission" date="2018-07" db="EMBL/GenBank/DDBJ databases">
        <title>Freshwater and sediment microbial communities from various areas in North America, analyzing microbe dynamics in response to fracking.</title>
        <authorList>
            <person name="Lamendella R."/>
        </authorList>
    </citation>
    <scope>NUCLEOTIDE SEQUENCE [LARGE SCALE GENOMIC DNA]</scope>
    <source>
        <strain evidence="1 2">105B</strain>
    </source>
</reference>
<dbReference type="RefSeq" id="WP_114433459.1">
    <property type="nucleotide sequence ID" value="NZ_QPJI01000001.1"/>
</dbReference>
<name>A0A368Y780_MARNT</name>
<proteinExistence type="predicted"/>
<organism evidence="1 2">
    <name type="scientific">Marinobacter nauticus</name>
    <name type="common">Marinobacter hydrocarbonoclasticus</name>
    <name type="synonym">Marinobacter aquaeolei</name>
    <dbReference type="NCBI Taxonomy" id="2743"/>
    <lineage>
        <taxon>Bacteria</taxon>
        <taxon>Pseudomonadati</taxon>
        <taxon>Pseudomonadota</taxon>
        <taxon>Gammaproteobacteria</taxon>
        <taxon>Pseudomonadales</taxon>
        <taxon>Marinobacteraceae</taxon>
        <taxon>Marinobacter</taxon>
    </lineage>
</organism>
<comment type="caution">
    <text evidence="1">The sequence shown here is derived from an EMBL/GenBank/DDBJ whole genome shotgun (WGS) entry which is preliminary data.</text>
</comment>
<accession>A0A368Y780</accession>
<evidence type="ECO:0000313" key="2">
    <source>
        <dbReference type="Proteomes" id="UP000253647"/>
    </source>
</evidence>
<dbReference type="EMBL" id="QPJI01000001">
    <property type="protein sequence ID" value="RCW75218.1"/>
    <property type="molecule type" value="Genomic_DNA"/>
</dbReference>
<evidence type="ECO:0000313" key="1">
    <source>
        <dbReference type="EMBL" id="RCW75218.1"/>
    </source>
</evidence>
<dbReference type="Proteomes" id="UP000253647">
    <property type="component" value="Unassembled WGS sequence"/>
</dbReference>
<protein>
    <submittedName>
        <fullName evidence="1">Uncharacterized protein</fullName>
    </submittedName>
</protein>
<gene>
    <name evidence="1" type="ORF">DET61_101213</name>
</gene>